<protein>
    <recommendedName>
        <fullName evidence="1">DUF5655 domain-containing protein</fullName>
    </recommendedName>
</protein>
<dbReference type="Proteomes" id="UP001209654">
    <property type="component" value="Unassembled WGS sequence"/>
</dbReference>
<organism evidence="2 3">
    <name type="scientific">Arthrobacter mangrovi</name>
    <dbReference type="NCBI Taxonomy" id="2966350"/>
    <lineage>
        <taxon>Bacteria</taxon>
        <taxon>Bacillati</taxon>
        <taxon>Actinomycetota</taxon>
        <taxon>Actinomycetes</taxon>
        <taxon>Micrococcales</taxon>
        <taxon>Micrococcaceae</taxon>
        <taxon>Arthrobacter</taxon>
    </lineage>
</organism>
<keyword evidence="3" id="KW-1185">Reference proteome</keyword>
<evidence type="ECO:0000259" key="1">
    <source>
        <dbReference type="Pfam" id="PF18899"/>
    </source>
</evidence>
<feature type="domain" description="DUF5655" evidence="1">
    <location>
        <begin position="81"/>
        <end position="183"/>
    </location>
</feature>
<evidence type="ECO:0000313" key="2">
    <source>
        <dbReference type="EMBL" id="GLB69345.1"/>
    </source>
</evidence>
<dbReference type="Pfam" id="PF18899">
    <property type="entry name" value="DUF5655"/>
    <property type="match status" value="1"/>
</dbReference>
<name>A0ABQ5MZJ4_9MICC</name>
<comment type="caution">
    <text evidence="2">The sequence shown here is derived from an EMBL/GenBank/DDBJ whole genome shotgun (WGS) entry which is preliminary data.</text>
</comment>
<evidence type="ECO:0000313" key="3">
    <source>
        <dbReference type="Proteomes" id="UP001209654"/>
    </source>
</evidence>
<sequence>MAEIASWQGMIDWNEELLVRRTGEGSEAWAGKARASGITAEAELAGWLREQGVTGYAAMAVSWKLFGYPESFLKSGDELIDGQYADRPALRPIADRLMSMALSLDGVWLQARKTYVSVHSPRRKFAQITPANKGSLDLLLRVEAEDPRLEAVRGRSGDPFDRRLRFRSPEEVDDGVLAILERALGQNS</sequence>
<dbReference type="EMBL" id="BRVS01000031">
    <property type="protein sequence ID" value="GLB69345.1"/>
    <property type="molecule type" value="Genomic_DNA"/>
</dbReference>
<proteinExistence type="predicted"/>
<accession>A0ABQ5MZJ4</accession>
<dbReference type="RefSeq" id="WP_264797440.1">
    <property type="nucleotide sequence ID" value="NZ_BRVS01000031.1"/>
</dbReference>
<dbReference type="InterPro" id="IPR043714">
    <property type="entry name" value="DUF5655"/>
</dbReference>
<reference evidence="2 3" key="1">
    <citation type="journal article" date="2023" name="Int. J. Syst. Evol. Microbiol.">
        <title>Arthrobacter mangrovi sp. nov., an actinobacterium isolated from the rhizosphere of a mangrove.</title>
        <authorList>
            <person name="Hamada M."/>
            <person name="Saitou S."/>
            <person name="Enomoto N."/>
            <person name="Nanri K."/>
            <person name="Hidaka K."/>
            <person name="Miura T."/>
            <person name="Tamura T."/>
        </authorList>
    </citation>
    <scope>NUCLEOTIDE SEQUENCE [LARGE SCALE GENOMIC DNA]</scope>
    <source>
        <strain evidence="2 3">NBRC 112813</strain>
    </source>
</reference>
<gene>
    <name evidence="2" type="ORF">AHIS1636_37880</name>
</gene>